<evidence type="ECO:0000313" key="1">
    <source>
        <dbReference type="EMBL" id="MDR7332686.1"/>
    </source>
</evidence>
<dbReference type="RefSeq" id="WP_310327544.1">
    <property type="nucleotide sequence ID" value="NZ_JAVDXV010000003.1"/>
</dbReference>
<sequence>MKPLTRAVLWGGLLAGTGELVFALAFGLPIALAVRQSLAHASA</sequence>
<keyword evidence="2" id="KW-1185">Reference proteome</keyword>
<protein>
    <submittedName>
        <fullName evidence="1">Uncharacterized protein</fullName>
    </submittedName>
</protein>
<dbReference type="Proteomes" id="UP001180825">
    <property type="component" value="Unassembled WGS sequence"/>
</dbReference>
<comment type="caution">
    <text evidence="1">The sequence shown here is derived from an EMBL/GenBank/DDBJ whole genome shotgun (WGS) entry which is preliminary data.</text>
</comment>
<proteinExistence type="predicted"/>
<name>A0ABU2A6A9_9BURK</name>
<dbReference type="EMBL" id="JAVDXV010000003">
    <property type="protein sequence ID" value="MDR7332686.1"/>
    <property type="molecule type" value="Genomic_DNA"/>
</dbReference>
<gene>
    <name evidence="1" type="ORF">J2X21_001819</name>
</gene>
<organism evidence="1 2">
    <name type="scientific">Roseateles asaccharophilus</name>
    <dbReference type="NCBI Taxonomy" id="582607"/>
    <lineage>
        <taxon>Bacteria</taxon>
        <taxon>Pseudomonadati</taxon>
        <taxon>Pseudomonadota</taxon>
        <taxon>Betaproteobacteria</taxon>
        <taxon>Burkholderiales</taxon>
        <taxon>Sphaerotilaceae</taxon>
        <taxon>Roseateles</taxon>
    </lineage>
</organism>
<accession>A0ABU2A6A9</accession>
<evidence type="ECO:0000313" key="2">
    <source>
        <dbReference type="Proteomes" id="UP001180825"/>
    </source>
</evidence>
<reference evidence="1 2" key="1">
    <citation type="submission" date="2023-07" db="EMBL/GenBank/DDBJ databases">
        <title>Sorghum-associated microbial communities from plants grown in Nebraska, USA.</title>
        <authorList>
            <person name="Schachtman D."/>
        </authorList>
    </citation>
    <scope>NUCLEOTIDE SEQUENCE [LARGE SCALE GENOMIC DNA]</scope>
    <source>
        <strain evidence="1 2">BE316</strain>
    </source>
</reference>